<dbReference type="PROSITE" id="PS50943">
    <property type="entry name" value="HTH_CROC1"/>
    <property type="match status" value="1"/>
</dbReference>
<dbReference type="Pfam" id="PF01381">
    <property type="entry name" value="HTH_3"/>
    <property type="match status" value="1"/>
</dbReference>
<dbReference type="InterPro" id="IPR010982">
    <property type="entry name" value="Lambda_DNA-bd_dom_sf"/>
</dbReference>
<dbReference type="Gene3D" id="1.10.260.40">
    <property type="entry name" value="lambda repressor-like DNA-binding domains"/>
    <property type="match status" value="1"/>
</dbReference>
<evidence type="ECO:0000259" key="1">
    <source>
        <dbReference type="PROSITE" id="PS50943"/>
    </source>
</evidence>
<comment type="caution">
    <text evidence="2">The sequence shown here is derived from an EMBL/GenBank/DDBJ whole genome shotgun (WGS) entry which is preliminary data.</text>
</comment>
<feature type="domain" description="HTH cro/C1-type" evidence="1">
    <location>
        <begin position="3"/>
        <end position="38"/>
    </location>
</feature>
<gene>
    <name evidence="2" type="ORF">CSX02_08645</name>
</gene>
<dbReference type="CDD" id="cd00093">
    <property type="entry name" value="HTH_XRE"/>
    <property type="match status" value="1"/>
</dbReference>
<dbReference type="Proteomes" id="UP000224563">
    <property type="component" value="Unassembled WGS sequence"/>
</dbReference>
<name>A0A2G3E266_9FIRM</name>
<dbReference type="RefSeq" id="WP_099386379.1">
    <property type="nucleotide sequence ID" value="NZ_JANSWH010000033.1"/>
</dbReference>
<dbReference type="SUPFAM" id="SSF47413">
    <property type="entry name" value="lambda repressor-like DNA-binding domains"/>
    <property type="match status" value="1"/>
</dbReference>
<accession>A0A2G3E266</accession>
<organism evidence="2 3">
    <name type="scientific">Agathobacter ruminis</name>
    <dbReference type="NCBI Taxonomy" id="1712665"/>
    <lineage>
        <taxon>Bacteria</taxon>
        <taxon>Bacillati</taxon>
        <taxon>Bacillota</taxon>
        <taxon>Clostridia</taxon>
        <taxon>Lachnospirales</taxon>
        <taxon>Lachnospiraceae</taxon>
        <taxon>Agathobacter</taxon>
    </lineage>
</organism>
<dbReference type="AlphaFoldDB" id="A0A2G3E266"/>
<dbReference type="EMBL" id="PDYG01000069">
    <property type="protein sequence ID" value="PHU37311.1"/>
    <property type="molecule type" value="Genomic_DNA"/>
</dbReference>
<dbReference type="InterPro" id="IPR001387">
    <property type="entry name" value="Cro/C1-type_HTH"/>
</dbReference>
<evidence type="ECO:0000313" key="3">
    <source>
        <dbReference type="Proteomes" id="UP000224563"/>
    </source>
</evidence>
<reference evidence="2 3" key="2">
    <citation type="submission" date="2017-10" db="EMBL/GenBank/DDBJ databases">
        <authorList>
            <person name="Banno H."/>
            <person name="Chua N.-H."/>
        </authorList>
    </citation>
    <scope>NUCLEOTIDE SEQUENCE [LARGE SCALE GENOMIC DNA]</scope>
    <source>
        <strain evidence="2 3">JK623</strain>
    </source>
</reference>
<protein>
    <recommendedName>
        <fullName evidence="1">HTH cro/C1-type domain-containing protein</fullName>
    </recommendedName>
</protein>
<sequence length="95" mass="10873">MLIKELRKITGLSQAEFAKKFHIPVGTLAHWEQEIRKPPEYVVYMMVKIVYMERAQYSENTGLEAMKEASKIASENGIANMSLDEINAEIDAVRK</sequence>
<evidence type="ECO:0000313" key="2">
    <source>
        <dbReference type="EMBL" id="PHU37311.1"/>
    </source>
</evidence>
<proteinExistence type="predicted"/>
<keyword evidence="3" id="KW-1185">Reference proteome</keyword>
<dbReference type="GO" id="GO:0003677">
    <property type="term" value="F:DNA binding"/>
    <property type="evidence" value="ECO:0007669"/>
    <property type="project" value="InterPro"/>
</dbReference>
<reference evidence="2 3" key="1">
    <citation type="submission" date="2017-10" db="EMBL/GenBank/DDBJ databases">
        <title>Resolving the taxonomy of Roseburia spp., Eubacterium rectale and Agathobacter spp. through phylogenomic analysis.</title>
        <authorList>
            <person name="Sheridan P.O."/>
            <person name="Walker A.W."/>
            <person name="Duncan S.H."/>
            <person name="Scott K.P."/>
            <person name="Toole P.W.O."/>
            <person name="Luis P."/>
            <person name="Flint H.J."/>
        </authorList>
    </citation>
    <scope>NUCLEOTIDE SEQUENCE [LARGE SCALE GENOMIC DNA]</scope>
    <source>
        <strain evidence="2 3">JK623</strain>
    </source>
</reference>